<feature type="compositionally biased region" description="Low complexity" evidence="1">
    <location>
        <begin position="451"/>
        <end position="476"/>
    </location>
</feature>
<dbReference type="Pfam" id="PF18718">
    <property type="entry name" value="CxC5"/>
    <property type="match status" value="1"/>
</dbReference>
<feature type="compositionally biased region" description="Low complexity" evidence="1">
    <location>
        <begin position="566"/>
        <end position="580"/>
    </location>
</feature>
<sequence>MSLYYAFLATSVAAASPHAELTTMTRLLSVLKNDILLPQPPNIDISGPPPLLGPNIVEFLVDCLGLPADTIRACWDGFKEEVWAAPMPTLSKEEKGLFAEHGWHRGLTYLTLFPPTHQSSCIPSPDGAVPAWSIHLYCPSCNTNFHHNYAVNGGTRTYYPTLPTYVQVGEHQFIERKLVGLWISLHLTAWVSFTNCSRSYAMALAGDTSAIEKAGWQFGTELTTDHVSNAFIIATLLDYHERKGTVLDVPHTGDKRDRFVEAMRERNREVVECGQDEIKHTCDKCTRVWKEEDGTERDVQVIVGDGLAMGPPKCGHDHCTNELSNNRDRFCSDHAADIFKCAIVGCEEPVVPDRKACSNPEHLKMEDMYYLRTSAAFTLTDRLSKHRVAHPTDADPDAEPDADAEAEVDAQPDNGANDEEHLFEVGGDDGDIRLITTGPAGSVGVDDPVVDASPNPSSTSPDSNDASPDPNNASADQNDVSSPNNNPLTVDDPVETDPAVPCEATKAEGGNRKFKAHFARLRSHNEFGISFTCGIWAQRRPCIRTKQYPMHCCVFRSLFPSRALASPTSLSTTPTVTPSSRLKRTRTPIGAGSRMSAYPWDVFHFLHKHGVGHTFCQEWCNPAKFPELMNEDRTKWWFNTSIAEQNNVWLGGYHSMCREMGAVKYNFFLNEMVRLHNKETLAKLEAAGANPRYWSV</sequence>
<feature type="compositionally biased region" description="Acidic residues" evidence="1">
    <location>
        <begin position="394"/>
        <end position="410"/>
    </location>
</feature>
<evidence type="ECO:0000313" key="5">
    <source>
        <dbReference type="Proteomes" id="UP000613580"/>
    </source>
</evidence>
<reference evidence="4" key="1">
    <citation type="submission" date="2020-05" db="EMBL/GenBank/DDBJ databases">
        <title>Mycena genomes resolve the evolution of fungal bioluminescence.</title>
        <authorList>
            <person name="Tsai I.J."/>
        </authorList>
    </citation>
    <scope>NUCLEOTIDE SEQUENCE</scope>
    <source>
        <strain evidence="4">110903Hualien_Pintung</strain>
    </source>
</reference>
<gene>
    <name evidence="4" type="ORF">HMN09_00396300</name>
</gene>
<evidence type="ECO:0000313" key="4">
    <source>
        <dbReference type="EMBL" id="KAF7316637.1"/>
    </source>
</evidence>
<keyword evidence="5" id="KW-1185">Reference proteome</keyword>
<dbReference type="AlphaFoldDB" id="A0A8H6WGB2"/>
<dbReference type="Proteomes" id="UP000613580">
    <property type="component" value="Unassembled WGS sequence"/>
</dbReference>
<protein>
    <recommendedName>
        <fullName evidence="6">CxC5 like cysteine cluster associated with KDZ domain-containing protein</fullName>
    </recommendedName>
</protein>
<evidence type="ECO:0008006" key="6">
    <source>
        <dbReference type="Google" id="ProtNLM"/>
    </source>
</evidence>
<name>A0A8H6WGB2_MYCCL</name>
<dbReference type="Pfam" id="PF18721">
    <property type="entry name" value="CxC6"/>
    <property type="match status" value="1"/>
</dbReference>
<feature type="region of interest" description="Disordered" evidence="1">
    <location>
        <begin position="388"/>
        <end position="497"/>
    </location>
</feature>
<feature type="region of interest" description="Disordered" evidence="1">
    <location>
        <begin position="566"/>
        <end position="586"/>
    </location>
</feature>
<feature type="domain" description="CxC5 like cysteine cluster associated with KDZ" evidence="2">
    <location>
        <begin position="126"/>
        <end position="203"/>
    </location>
</feature>
<evidence type="ECO:0000256" key="1">
    <source>
        <dbReference type="SAM" id="MobiDB-lite"/>
    </source>
</evidence>
<comment type="caution">
    <text evidence="4">The sequence shown here is derived from an EMBL/GenBank/DDBJ whole genome shotgun (WGS) entry which is preliminary data.</text>
</comment>
<dbReference type="EMBL" id="JACAZE010000005">
    <property type="protein sequence ID" value="KAF7316637.1"/>
    <property type="molecule type" value="Genomic_DNA"/>
</dbReference>
<accession>A0A8H6WGB2</accession>
<organism evidence="4 5">
    <name type="scientific">Mycena chlorophos</name>
    <name type="common">Agaric fungus</name>
    <name type="synonym">Agaricus chlorophos</name>
    <dbReference type="NCBI Taxonomy" id="658473"/>
    <lineage>
        <taxon>Eukaryota</taxon>
        <taxon>Fungi</taxon>
        <taxon>Dikarya</taxon>
        <taxon>Basidiomycota</taxon>
        <taxon>Agaricomycotina</taxon>
        <taxon>Agaricomycetes</taxon>
        <taxon>Agaricomycetidae</taxon>
        <taxon>Agaricales</taxon>
        <taxon>Marasmiineae</taxon>
        <taxon>Mycenaceae</taxon>
        <taxon>Mycena</taxon>
    </lineage>
</organism>
<proteinExistence type="predicted"/>
<evidence type="ECO:0000259" key="2">
    <source>
        <dbReference type="Pfam" id="PF18718"/>
    </source>
</evidence>
<feature type="domain" description="CxC6 like cysteine cluster associated with KDZ" evidence="3">
    <location>
        <begin position="303"/>
        <end position="367"/>
    </location>
</feature>
<dbReference type="OrthoDB" id="2639189at2759"/>
<dbReference type="InterPro" id="IPR041539">
    <property type="entry name" value="CxC5"/>
</dbReference>
<evidence type="ECO:0000259" key="3">
    <source>
        <dbReference type="Pfam" id="PF18721"/>
    </source>
</evidence>
<feature type="compositionally biased region" description="Polar residues" evidence="1">
    <location>
        <begin position="477"/>
        <end position="488"/>
    </location>
</feature>
<dbReference type="InterPro" id="IPR040898">
    <property type="entry name" value="CxC6"/>
</dbReference>